<protein>
    <submittedName>
        <fullName evidence="6">PAS/PAC sensor signal transduction histidine kinase</fullName>
    </submittedName>
</protein>
<evidence type="ECO:0000313" key="6">
    <source>
        <dbReference type="EMBL" id="EQD68892.1"/>
    </source>
</evidence>
<dbReference type="InterPro" id="IPR000700">
    <property type="entry name" value="PAS-assoc_C"/>
</dbReference>
<name>T1BGW1_9ZZZZ</name>
<feature type="coiled-coil region" evidence="3">
    <location>
        <begin position="91"/>
        <end position="129"/>
    </location>
</feature>
<proteinExistence type="predicted"/>
<dbReference type="SUPFAM" id="SSF55785">
    <property type="entry name" value="PYP-like sensor domain (PAS domain)"/>
    <property type="match status" value="1"/>
</dbReference>
<dbReference type="SMART" id="SM00387">
    <property type="entry name" value="HATPase_c"/>
    <property type="match status" value="1"/>
</dbReference>
<comment type="caution">
    <text evidence="6">The sequence shown here is derived from an EMBL/GenBank/DDBJ whole genome shotgun (WGS) entry which is preliminary data.</text>
</comment>
<dbReference type="InterPro" id="IPR005467">
    <property type="entry name" value="His_kinase_dom"/>
</dbReference>
<reference evidence="6" key="2">
    <citation type="journal article" date="2014" name="ISME J.">
        <title>Microbial stratification in low pH oxic and suboxic macroscopic growths along an acid mine drainage.</title>
        <authorList>
            <person name="Mendez-Garcia C."/>
            <person name="Mesa V."/>
            <person name="Sprenger R.R."/>
            <person name="Richter M."/>
            <person name="Diez M.S."/>
            <person name="Solano J."/>
            <person name="Bargiela R."/>
            <person name="Golyshina O.V."/>
            <person name="Manteca A."/>
            <person name="Ramos J.L."/>
            <person name="Gallego J.R."/>
            <person name="Llorente I."/>
            <person name="Martins Dos Santos V.A."/>
            <person name="Jensen O.N."/>
            <person name="Pelaez A.I."/>
            <person name="Sanchez J."/>
            <person name="Ferrer M."/>
        </authorList>
    </citation>
    <scope>NUCLEOTIDE SEQUENCE</scope>
</reference>
<dbReference type="Gene3D" id="1.20.5.1930">
    <property type="match status" value="1"/>
</dbReference>
<dbReference type="PROSITE" id="PS50113">
    <property type="entry name" value="PAC"/>
    <property type="match status" value="1"/>
</dbReference>
<dbReference type="EMBL" id="AUZX01005136">
    <property type="protein sequence ID" value="EQD68892.1"/>
    <property type="molecule type" value="Genomic_DNA"/>
</dbReference>
<dbReference type="GO" id="GO:0000155">
    <property type="term" value="F:phosphorelay sensor kinase activity"/>
    <property type="evidence" value="ECO:0007669"/>
    <property type="project" value="InterPro"/>
</dbReference>
<organism evidence="6">
    <name type="scientific">mine drainage metagenome</name>
    <dbReference type="NCBI Taxonomy" id="410659"/>
    <lineage>
        <taxon>unclassified sequences</taxon>
        <taxon>metagenomes</taxon>
        <taxon>ecological metagenomes</taxon>
    </lineage>
</organism>
<evidence type="ECO:0000259" key="5">
    <source>
        <dbReference type="PROSITE" id="PS50113"/>
    </source>
</evidence>
<evidence type="ECO:0000256" key="2">
    <source>
        <dbReference type="ARBA" id="ARBA00022777"/>
    </source>
</evidence>
<dbReference type="PANTHER" id="PTHR24421:SF59">
    <property type="entry name" value="OXYGEN SENSOR HISTIDINE KINASE NREB"/>
    <property type="match status" value="1"/>
</dbReference>
<dbReference type="Pfam" id="PF07730">
    <property type="entry name" value="HisKA_3"/>
    <property type="match status" value="1"/>
</dbReference>
<dbReference type="CDD" id="cd16917">
    <property type="entry name" value="HATPase_UhpB-NarQ-NarX-like"/>
    <property type="match status" value="1"/>
</dbReference>
<dbReference type="InterPro" id="IPR011712">
    <property type="entry name" value="Sig_transdc_His_kin_sub3_dim/P"/>
</dbReference>
<keyword evidence="2 6" id="KW-0418">Kinase</keyword>
<dbReference type="GO" id="GO:0046983">
    <property type="term" value="F:protein dimerization activity"/>
    <property type="evidence" value="ECO:0007669"/>
    <property type="project" value="InterPro"/>
</dbReference>
<dbReference type="InterPro" id="IPR050482">
    <property type="entry name" value="Sensor_HK_TwoCompSys"/>
</dbReference>
<keyword evidence="3" id="KW-0175">Coiled coil</keyword>
<feature type="domain" description="PAC" evidence="5">
    <location>
        <begin position="50"/>
        <end position="100"/>
    </location>
</feature>
<dbReference type="Pfam" id="PF02518">
    <property type="entry name" value="HATPase_c"/>
    <property type="match status" value="1"/>
</dbReference>
<dbReference type="InterPro" id="IPR035965">
    <property type="entry name" value="PAS-like_dom_sf"/>
</dbReference>
<dbReference type="GO" id="GO:0016020">
    <property type="term" value="C:membrane"/>
    <property type="evidence" value="ECO:0007669"/>
    <property type="project" value="InterPro"/>
</dbReference>
<keyword evidence="1" id="KW-0808">Transferase</keyword>
<dbReference type="InterPro" id="IPR003594">
    <property type="entry name" value="HATPase_dom"/>
</dbReference>
<gene>
    <name evidence="6" type="ORF">B1A_07114</name>
</gene>
<dbReference type="SUPFAM" id="SSF55874">
    <property type="entry name" value="ATPase domain of HSP90 chaperone/DNA topoisomerase II/histidine kinase"/>
    <property type="match status" value="1"/>
</dbReference>
<feature type="non-terminal residue" evidence="6">
    <location>
        <position position="1"/>
    </location>
</feature>
<accession>T1BGW1</accession>
<dbReference type="Gene3D" id="3.30.450.20">
    <property type="entry name" value="PAS domain"/>
    <property type="match status" value="1"/>
</dbReference>
<reference evidence="6" key="1">
    <citation type="submission" date="2013-08" db="EMBL/GenBank/DDBJ databases">
        <authorList>
            <person name="Mendez C."/>
            <person name="Richter M."/>
            <person name="Ferrer M."/>
            <person name="Sanchez J."/>
        </authorList>
    </citation>
    <scope>NUCLEOTIDE SEQUENCE</scope>
</reference>
<evidence type="ECO:0000256" key="3">
    <source>
        <dbReference type="SAM" id="Coils"/>
    </source>
</evidence>
<dbReference type="PANTHER" id="PTHR24421">
    <property type="entry name" value="NITRATE/NITRITE SENSOR PROTEIN NARX-RELATED"/>
    <property type="match status" value="1"/>
</dbReference>
<evidence type="ECO:0000259" key="4">
    <source>
        <dbReference type="PROSITE" id="PS50109"/>
    </source>
</evidence>
<dbReference type="Gene3D" id="3.30.565.10">
    <property type="entry name" value="Histidine kinase-like ATPase, C-terminal domain"/>
    <property type="match status" value="1"/>
</dbReference>
<dbReference type="AlphaFoldDB" id="T1BGW1"/>
<dbReference type="PROSITE" id="PS50109">
    <property type="entry name" value="HIS_KIN"/>
    <property type="match status" value="1"/>
</dbReference>
<dbReference type="InterPro" id="IPR036890">
    <property type="entry name" value="HATPase_C_sf"/>
</dbReference>
<feature type="domain" description="Histidine kinase" evidence="4">
    <location>
        <begin position="239"/>
        <end position="328"/>
    </location>
</feature>
<sequence length="333" mass="37679">ATLQLFGATSVTELTAIGPWDLSPSQQPDGRLSRDKAQEMISIAMREGLHLFEWEYKQPDGQTFASEVQLIRMELGKEAFLLTTVQDISERKKLENKIRESRQLLRKEIRESRQLMRELAKRNELLREDERKYIAREVHDELGQILTALRMDITWINLSFGEQNEELVSKTQRMNALLDQASRAVHNIVSNLRPTALDIGLVPAIGWLCNEFSAHTGRNCVLHTVEKHIDLDEDRSVAIFRIVQELLTNVARHAAANNVEIHLSRQAGDLHVQVRDDGKGFDTEATTINESFGLLGIRERTLALEGYVKVLSTPGHGTSVTIVVPTEQSQDQS</sequence>
<evidence type="ECO:0000256" key="1">
    <source>
        <dbReference type="ARBA" id="ARBA00022679"/>
    </source>
</evidence>